<name>A0ACB9L022_9MYRT</name>
<gene>
    <name evidence="1" type="ORF">MLD38_038425</name>
</gene>
<accession>A0ACB9L022</accession>
<proteinExistence type="predicted"/>
<comment type="caution">
    <text evidence="1">The sequence shown here is derived from an EMBL/GenBank/DDBJ whole genome shotgun (WGS) entry which is preliminary data.</text>
</comment>
<organism evidence="1 2">
    <name type="scientific">Melastoma candidum</name>
    <dbReference type="NCBI Taxonomy" id="119954"/>
    <lineage>
        <taxon>Eukaryota</taxon>
        <taxon>Viridiplantae</taxon>
        <taxon>Streptophyta</taxon>
        <taxon>Embryophyta</taxon>
        <taxon>Tracheophyta</taxon>
        <taxon>Spermatophyta</taxon>
        <taxon>Magnoliopsida</taxon>
        <taxon>eudicotyledons</taxon>
        <taxon>Gunneridae</taxon>
        <taxon>Pentapetalae</taxon>
        <taxon>rosids</taxon>
        <taxon>malvids</taxon>
        <taxon>Myrtales</taxon>
        <taxon>Melastomataceae</taxon>
        <taxon>Melastomatoideae</taxon>
        <taxon>Melastomateae</taxon>
        <taxon>Melastoma</taxon>
    </lineage>
</organism>
<dbReference type="EMBL" id="CM042891">
    <property type="protein sequence ID" value="KAI4302708.1"/>
    <property type="molecule type" value="Genomic_DNA"/>
</dbReference>
<reference evidence="2" key="1">
    <citation type="journal article" date="2023" name="Front. Plant Sci.">
        <title>Chromosomal-level genome assembly of Melastoma candidum provides insights into trichome evolution.</title>
        <authorList>
            <person name="Zhong Y."/>
            <person name="Wu W."/>
            <person name="Sun C."/>
            <person name="Zou P."/>
            <person name="Liu Y."/>
            <person name="Dai S."/>
            <person name="Zhou R."/>
        </authorList>
    </citation>
    <scope>NUCLEOTIDE SEQUENCE [LARGE SCALE GENOMIC DNA]</scope>
</reference>
<keyword evidence="2" id="KW-1185">Reference proteome</keyword>
<dbReference type="Proteomes" id="UP001057402">
    <property type="component" value="Chromosome 12"/>
</dbReference>
<evidence type="ECO:0000313" key="2">
    <source>
        <dbReference type="Proteomes" id="UP001057402"/>
    </source>
</evidence>
<sequence length="113" mass="12328">MVPRRPMSSRIRELLLLVVAVLMMKSGEETREVRAEWKGSAGISTGEEEDSQLRLLYMEEYPSIVKNPVSKKDQTLGGCSGRKDSGGSDDEEQGGDEEEDDDDDGSLCGGMGL</sequence>
<protein>
    <submittedName>
        <fullName evidence="1">Uncharacterized protein</fullName>
    </submittedName>
</protein>
<evidence type="ECO:0000313" key="1">
    <source>
        <dbReference type="EMBL" id="KAI4302708.1"/>
    </source>
</evidence>